<dbReference type="Proteomes" id="UP001551675">
    <property type="component" value="Unassembled WGS sequence"/>
</dbReference>
<organism evidence="2 3">
    <name type="scientific">Microtetraspora glauca</name>
    <dbReference type="NCBI Taxonomy" id="1996"/>
    <lineage>
        <taxon>Bacteria</taxon>
        <taxon>Bacillati</taxon>
        <taxon>Actinomycetota</taxon>
        <taxon>Actinomycetes</taxon>
        <taxon>Streptosporangiales</taxon>
        <taxon>Streptosporangiaceae</taxon>
        <taxon>Microtetraspora</taxon>
    </lineage>
</organism>
<evidence type="ECO:0000313" key="2">
    <source>
        <dbReference type="EMBL" id="MEV0975213.1"/>
    </source>
</evidence>
<evidence type="ECO:0000313" key="3">
    <source>
        <dbReference type="Proteomes" id="UP001551675"/>
    </source>
</evidence>
<name>A0ABV3GUA0_MICGL</name>
<feature type="compositionally biased region" description="Polar residues" evidence="1">
    <location>
        <begin position="70"/>
        <end position="83"/>
    </location>
</feature>
<sequence>MTIGALAVSVFTIGGVATASSADESALYACVNKKTRYMRLVGVTTTCRPTETKVSWGKEGPQGPAGLQGATGQSGAQGRQGPQGQKGETGPAGPQGLKGEKGETGLKGQDGKDGAQGPKGDKGDRGLPGEDGKQGPKGDTGPIGPQGPKGEPGGQGVARIVKAPFNLRENQGRAIVRCPAGKIATGGGYMFDFFSSSDDPAQIVANMPYEEGVTVLGWQIWGSGSSKQYTG</sequence>
<evidence type="ECO:0000256" key="1">
    <source>
        <dbReference type="SAM" id="MobiDB-lite"/>
    </source>
</evidence>
<dbReference type="PANTHER" id="PTHR24637">
    <property type="entry name" value="COLLAGEN"/>
    <property type="match status" value="1"/>
</dbReference>
<reference evidence="2 3" key="1">
    <citation type="submission" date="2024-06" db="EMBL/GenBank/DDBJ databases">
        <title>The Natural Products Discovery Center: Release of the First 8490 Sequenced Strains for Exploring Actinobacteria Biosynthetic Diversity.</title>
        <authorList>
            <person name="Kalkreuter E."/>
            <person name="Kautsar S.A."/>
            <person name="Yang D."/>
            <person name="Bader C.D."/>
            <person name="Teijaro C.N."/>
            <person name="Fluegel L."/>
            <person name="Davis C.M."/>
            <person name="Simpson J.R."/>
            <person name="Lauterbach L."/>
            <person name="Steele A.D."/>
            <person name="Gui C."/>
            <person name="Meng S."/>
            <person name="Li G."/>
            <person name="Viehrig K."/>
            <person name="Ye F."/>
            <person name="Su P."/>
            <person name="Kiefer A.F."/>
            <person name="Nichols A."/>
            <person name="Cepeda A.J."/>
            <person name="Yan W."/>
            <person name="Fan B."/>
            <person name="Jiang Y."/>
            <person name="Adhikari A."/>
            <person name="Zheng C.-J."/>
            <person name="Schuster L."/>
            <person name="Cowan T.M."/>
            <person name="Smanski M.J."/>
            <person name="Chevrette M.G."/>
            <person name="De Carvalho L.P.S."/>
            <person name="Shen B."/>
        </authorList>
    </citation>
    <scope>NUCLEOTIDE SEQUENCE [LARGE SCALE GENOMIC DNA]</scope>
    <source>
        <strain evidence="2 3">NPDC050100</strain>
    </source>
</reference>
<keyword evidence="3" id="KW-1185">Reference proteome</keyword>
<proteinExistence type="predicted"/>
<evidence type="ECO:0008006" key="4">
    <source>
        <dbReference type="Google" id="ProtNLM"/>
    </source>
</evidence>
<dbReference type="Pfam" id="PF01391">
    <property type="entry name" value="Collagen"/>
    <property type="match status" value="1"/>
</dbReference>
<protein>
    <recommendedName>
        <fullName evidence="4">Collagen-like protein</fullName>
    </recommendedName>
</protein>
<dbReference type="EMBL" id="JBFALK010000059">
    <property type="protein sequence ID" value="MEV0975213.1"/>
    <property type="molecule type" value="Genomic_DNA"/>
</dbReference>
<dbReference type="InterPro" id="IPR008160">
    <property type="entry name" value="Collagen"/>
</dbReference>
<feature type="region of interest" description="Disordered" evidence="1">
    <location>
        <begin position="52"/>
        <end position="156"/>
    </location>
</feature>
<feature type="non-terminal residue" evidence="2">
    <location>
        <position position="231"/>
    </location>
</feature>
<accession>A0ABV3GUA0</accession>
<comment type="caution">
    <text evidence="2">The sequence shown here is derived from an EMBL/GenBank/DDBJ whole genome shotgun (WGS) entry which is preliminary data.</text>
</comment>
<gene>
    <name evidence="2" type="ORF">AB0I59_42050</name>
</gene>
<feature type="compositionally biased region" description="Basic and acidic residues" evidence="1">
    <location>
        <begin position="98"/>
        <end position="136"/>
    </location>
</feature>